<dbReference type="PANTHER" id="PTHR33112:SF1">
    <property type="entry name" value="HETEROKARYON INCOMPATIBILITY DOMAIN-CONTAINING PROTEIN"/>
    <property type="match status" value="1"/>
</dbReference>
<accession>A0ABR1U2Y3</accession>
<feature type="domain" description="Heterokaryon incompatibility" evidence="1">
    <location>
        <begin position="235"/>
        <end position="374"/>
    </location>
</feature>
<protein>
    <recommendedName>
        <fullName evidence="1">Heterokaryon incompatibility domain-containing protein</fullName>
    </recommendedName>
</protein>
<organism evidence="2 3">
    <name type="scientific">Apiospora saccharicola</name>
    <dbReference type="NCBI Taxonomy" id="335842"/>
    <lineage>
        <taxon>Eukaryota</taxon>
        <taxon>Fungi</taxon>
        <taxon>Dikarya</taxon>
        <taxon>Ascomycota</taxon>
        <taxon>Pezizomycotina</taxon>
        <taxon>Sordariomycetes</taxon>
        <taxon>Xylariomycetidae</taxon>
        <taxon>Amphisphaeriales</taxon>
        <taxon>Apiosporaceae</taxon>
        <taxon>Apiospora</taxon>
    </lineage>
</organism>
<evidence type="ECO:0000313" key="3">
    <source>
        <dbReference type="Proteomes" id="UP001446871"/>
    </source>
</evidence>
<dbReference type="EMBL" id="JAQQWM010000008">
    <property type="protein sequence ID" value="KAK8053062.1"/>
    <property type="molecule type" value="Genomic_DNA"/>
</dbReference>
<gene>
    <name evidence="2" type="ORF">PG996_012363</name>
</gene>
<reference evidence="2 3" key="1">
    <citation type="submission" date="2023-01" db="EMBL/GenBank/DDBJ databases">
        <title>Analysis of 21 Apiospora genomes using comparative genomics revels a genus with tremendous synthesis potential of carbohydrate active enzymes and secondary metabolites.</title>
        <authorList>
            <person name="Sorensen T."/>
        </authorList>
    </citation>
    <scope>NUCLEOTIDE SEQUENCE [LARGE SCALE GENOMIC DNA]</scope>
    <source>
        <strain evidence="2 3">CBS 83171</strain>
    </source>
</reference>
<dbReference type="Proteomes" id="UP001446871">
    <property type="component" value="Unassembled WGS sequence"/>
</dbReference>
<dbReference type="Pfam" id="PF06985">
    <property type="entry name" value="HET"/>
    <property type="match status" value="1"/>
</dbReference>
<dbReference type="PANTHER" id="PTHR33112">
    <property type="entry name" value="DOMAIN PROTEIN, PUTATIVE-RELATED"/>
    <property type="match status" value="1"/>
</dbReference>
<evidence type="ECO:0000259" key="1">
    <source>
        <dbReference type="Pfam" id="PF06985"/>
    </source>
</evidence>
<proteinExistence type="predicted"/>
<keyword evidence="3" id="KW-1185">Reference proteome</keyword>
<evidence type="ECO:0000313" key="2">
    <source>
        <dbReference type="EMBL" id="KAK8053062.1"/>
    </source>
</evidence>
<dbReference type="InterPro" id="IPR010730">
    <property type="entry name" value="HET"/>
</dbReference>
<sequence>MEDLKLCQSCTKLDIASRFRVEFIADFDYDDPETWSIKEYEIAASDGTAECALCRFWLDMRARTGATPQQPGNARDSSIKFSLVSFPVSEAYQLHEHTRPQAEPTASIELNDDHLGKVNKKEEDDDEADSVILLYVNGFDRLQTATVGHELFKIASTYYGAIALCAPTTGARSDTFAGQVVPANKVDWDIMRRSIRICSDYHRCHTFQSSEQAPHLKLIDCQSRSIVHAAPGDRFVALSYVWGKDTAEIVEASQVYPSLPLSLPRVVEDSITAVVELGLRYLWVDRYCIWQGDAVHKPAQIARMDLIYRNAELTLVAVAGSDPEHGLPGVGTTPRMRQPNVTIDSATSLVCLMQLPMKATADSKWNTRAWTYQEAYLSPRRLYFTDEQIYYECQEMIAMESISCPLQFMTLVGDPASKPQYPCSDMDRPAGIVALINRYSSRQLTYDGDGLNAISALLGEWAARNEFCYIFHGLPLIDYTSSGNVQDGLDAAFVRALKWMSDVGEDNDDVPRPKSTRRDNFPTWSWVSTVGKVSYWRGLEAPRESPSYPCRVWVEAKSGLLQPLVTALKHPSDTNSNGCIHLEGYVVEAGPFTKVTRMSPWGTSTSKYTYTLTNNLTGSSSSFTFHADLDPRDAIYEFIDKRSYDCLVLDSATLMVLVYTSDAYQRVGLLKRDRHSDVGIFKSNKPRTMRLR</sequence>
<comment type="caution">
    <text evidence="2">The sequence shown here is derived from an EMBL/GenBank/DDBJ whole genome shotgun (WGS) entry which is preliminary data.</text>
</comment>
<name>A0ABR1U2Y3_9PEZI</name>